<feature type="binding site" evidence="7">
    <location>
        <position position="264"/>
    </location>
    <ligand>
        <name>Fe(2+)</name>
        <dbReference type="ChEBI" id="CHEBI:29033"/>
    </ligand>
</feature>
<dbReference type="NCBIfam" id="NF009095">
    <property type="entry name" value="PRK12435.1"/>
    <property type="match status" value="1"/>
</dbReference>
<keyword evidence="5 7" id="KW-0627">Porphyrin biosynthesis</keyword>
<comment type="pathway">
    <text evidence="1 7">Porphyrin-containing compound metabolism; protoheme biosynthesis.</text>
</comment>
<evidence type="ECO:0000256" key="8">
    <source>
        <dbReference type="RuleBase" id="RU004185"/>
    </source>
</evidence>
<comment type="caution">
    <text evidence="9">The sequence shown here is derived from an EMBL/GenBank/DDBJ whole genome shotgun (WGS) entry which is preliminary data.</text>
</comment>
<evidence type="ECO:0000313" key="10">
    <source>
        <dbReference type="Proteomes" id="UP001398420"/>
    </source>
</evidence>
<name>A0ABU9LKB8_9BACL</name>
<dbReference type="HAMAP" id="MF_00323">
    <property type="entry name" value="Ferrochelatase"/>
    <property type="match status" value="1"/>
</dbReference>
<dbReference type="RefSeq" id="WP_068451116.1">
    <property type="nucleotide sequence ID" value="NZ_JBCEWA010000005.1"/>
</dbReference>
<dbReference type="Proteomes" id="UP001398420">
    <property type="component" value="Unassembled WGS sequence"/>
</dbReference>
<keyword evidence="7" id="KW-0963">Cytoplasm</keyword>
<comment type="catalytic activity">
    <reaction evidence="6">
        <text>Fe-coproporphyrin III + 2 H(+) = coproporphyrin III + Fe(2+)</text>
        <dbReference type="Rhea" id="RHEA:49572"/>
        <dbReference type="ChEBI" id="CHEBI:15378"/>
        <dbReference type="ChEBI" id="CHEBI:29033"/>
        <dbReference type="ChEBI" id="CHEBI:68438"/>
        <dbReference type="ChEBI" id="CHEBI:131725"/>
        <dbReference type="EC" id="4.99.1.9"/>
    </reaction>
    <physiologicalReaction direction="right-to-left" evidence="6">
        <dbReference type="Rhea" id="RHEA:49574"/>
    </physiologicalReaction>
</comment>
<reference evidence="9 10" key="1">
    <citation type="submission" date="2024-04" db="EMBL/GenBank/DDBJ databases">
        <authorList>
            <person name="Wu Y.S."/>
            <person name="Zhang L."/>
        </authorList>
    </citation>
    <scope>NUCLEOTIDE SEQUENCE [LARGE SCALE GENOMIC DNA]</scope>
    <source>
        <strain evidence="9 10">KG-01</strain>
    </source>
</reference>
<evidence type="ECO:0000256" key="5">
    <source>
        <dbReference type="ARBA" id="ARBA00023244"/>
    </source>
</evidence>
<sequence>MKRKVGLLVMAYGTPEKDEDLIPYYTHIRRGRRPSDEQIEDLRERYQAIGGISPLAKTTLEQSEALVNRLNEMQDEVEYKLYLGLKHIAPFVEDAVEDMVKDGVEEVVSIVLAPHFSSFSTKAYHTRAMDKAKELGSSMKFYTVDSWYKEEKFLQYWTEKINEAFADMTEEERETACLIVCAHSLPQRIIEMGDPYRDQMFDTKDILQKRTGVKNVEFGWQSAGQTPEPWLEPDVQDLTRDLYNEKGYRSFVYTPVGFVAEHLEVLYDNDYECKVVCDELGANYRRPKMPNADPLFIDGLADVVTRRLAEA</sequence>
<dbReference type="InterPro" id="IPR001015">
    <property type="entry name" value="Ferrochelatase"/>
</dbReference>
<feature type="binding site" description="axial binding residue" evidence="7">
    <location>
        <position position="12"/>
    </location>
    <ligand>
        <name>Fe-coproporphyrin III</name>
        <dbReference type="ChEBI" id="CHEBI:68438"/>
    </ligand>
    <ligandPart>
        <name>Fe</name>
        <dbReference type="ChEBI" id="CHEBI:18248"/>
    </ligandPart>
</feature>
<protein>
    <recommendedName>
        <fullName evidence="7">Coproporphyrin III ferrochelatase</fullName>
        <ecNumber evidence="7">4.99.1.9</ecNumber>
    </recommendedName>
</protein>
<evidence type="ECO:0000256" key="3">
    <source>
        <dbReference type="ARBA" id="ARBA00023133"/>
    </source>
</evidence>
<dbReference type="NCBIfam" id="TIGR00109">
    <property type="entry name" value="hemH"/>
    <property type="match status" value="1"/>
</dbReference>
<dbReference type="Pfam" id="PF00762">
    <property type="entry name" value="Ferrochelatase"/>
    <property type="match status" value="1"/>
</dbReference>
<dbReference type="PANTHER" id="PTHR11108">
    <property type="entry name" value="FERROCHELATASE"/>
    <property type="match status" value="1"/>
</dbReference>
<evidence type="ECO:0000256" key="7">
    <source>
        <dbReference type="HAMAP-Rule" id="MF_00323"/>
    </source>
</evidence>
<feature type="binding site" evidence="7">
    <location>
        <position position="124"/>
    </location>
    <ligand>
        <name>Fe-coproporphyrin III</name>
        <dbReference type="ChEBI" id="CHEBI:68438"/>
    </ligand>
</feature>
<comment type="similarity">
    <text evidence="7 8">Belongs to the ferrochelatase family.</text>
</comment>
<gene>
    <name evidence="9" type="primary">hemH</name>
    <name evidence="7" type="synonym">cpfC</name>
    <name evidence="9" type="ORF">AAF454_07620</name>
</gene>
<proteinExistence type="inferred from homology"/>
<evidence type="ECO:0000256" key="2">
    <source>
        <dbReference type="ARBA" id="ARBA00023004"/>
    </source>
</evidence>
<feature type="binding site" evidence="7">
    <location>
        <begin position="45"/>
        <end position="46"/>
    </location>
    <ligand>
        <name>Fe-coproporphyrin III</name>
        <dbReference type="ChEBI" id="CHEBI:68438"/>
    </ligand>
</feature>
<comment type="function">
    <text evidence="7">Involved in coproporphyrin-dependent heme b biosynthesis. Catalyzes the insertion of ferrous iron into coproporphyrin III to form Fe-coproporphyrin III.</text>
</comment>
<dbReference type="InterPro" id="IPR033644">
    <property type="entry name" value="Ferrochelatase_C"/>
</dbReference>
<keyword evidence="2 7" id="KW-0408">Iron</keyword>
<dbReference type="SUPFAM" id="SSF53800">
    <property type="entry name" value="Chelatase"/>
    <property type="match status" value="1"/>
</dbReference>
<comment type="subcellular location">
    <subcellularLocation>
        <location evidence="7">Cytoplasm</location>
    </subcellularLocation>
</comment>
<dbReference type="EMBL" id="JBCEWA010000005">
    <property type="protein sequence ID" value="MEL5988273.1"/>
    <property type="molecule type" value="Genomic_DNA"/>
</dbReference>
<accession>A0ABU9LKB8</accession>
<organism evidence="9 10">
    <name type="scientific">Kurthia gibsonii</name>
    <dbReference type="NCBI Taxonomy" id="33946"/>
    <lineage>
        <taxon>Bacteria</taxon>
        <taxon>Bacillati</taxon>
        <taxon>Bacillota</taxon>
        <taxon>Bacilli</taxon>
        <taxon>Bacillales</taxon>
        <taxon>Caryophanaceae</taxon>
        <taxon>Kurthia</taxon>
    </lineage>
</organism>
<feature type="binding site" evidence="7">
    <location>
        <position position="183"/>
    </location>
    <ligand>
        <name>Fe(2+)</name>
        <dbReference type="ChEBI" id="CHEBI:29033"/>
    </ligand>
</feature>
<dbReference type="InterPro" id="IPR033659">
    <property type="entry name" value="Ferrochelatase_N"/>
</dbReference>
<dbReference type="Gene3D" id="3.40.50.1400">
    <property type="match status" value="2"/>
</dbReference>
<dbReference type="CDD" id="cd00419">
    <property type="entry name" value="Ferrochelatase_C"/>
    <property type="match status" value="1"/>
</dbReference>
<keyword evidence="3 7" id="KW-0350">Heme biosynthesis</keyword>
<dbReference type="CDD" id="cd03411">
    <property type="entry name" value="Ferrochelatase_N"/>
    <property type="match status" value="1"/>
</dbReference>
<dbReference type="EC" id="4.99.1.9" evidence="7"/>
<evidence type="ECO:0000256" key="1">
    <source>
        <dbReference type="ARBA" id="ARBA00004744"/>
    </source>
</evidence>
<keyword evidence="4 7" id="KW-0456">Lyase</keyword>
<feature type="binding site" evidence="7">
    <location>
        <position position="29"/>
    </location>
    <ligand>
        <name>Fe-coproporphyrin III</name>
        <dbReference type="ChEBI" id="CHEBI:68438"/>
    </ligand>
</feature>
<keyword evidence="10" id="KW-1185">Reference proteome</keyword>
<evidence type="ECO:0000256" key="4">
    <source>
        <dbReference type="ARBA" id="ARBA00023239"/>
    </source>
</evidence>
<evidence type="ECO:0000256" key="6">
    <source>
        <dbReference type="ARBA" id="ARBA00024536"/>
    </source>
</evidence>
<keyword evidence="7" id="KW-0479">Metal-binding</keyword>
<dbReference type="PANTHER" id="PTHR11108:SF1">
    <property type="entry name" value="FERROCHELATASE, MITOCHONDRIAL"/>
    <property type="match status" value="1"/>
</dbReference>
<feature type="binding site" evidence="7">
    <location>
        <position position="53"/>
    </location>
    <ligand>
        <name>Fe-coproporphyrin III</name>
        <dbReference type="ChEBI" id="CHEBI:68438"/>
    </ligand>
</feature>
<evidence type="ECO:0000313" key="9">
    <source>
        <dbReference type="EMBL" id="MEL5988273.1"/>
    </source>
</evidence>